<dbReference type="EMBL" id="AP007255">
    <property type="protein sequence ID" value="BAE50737.1"/>
    <property type="molecule type" value="Genomic_DNA"/>
</dbReference>
<dbReference type="InterPro" id="IPR008822">
    <property type="entry name" value="Endonuclease_RusA-like"/>
</dbReference>
<evidence type="ECO:0000313" key="1">
    <source>
        <dbReference type="EMBL" id="BAE50737.1"/>
    </source>
</evidence>
<dbReference type="Proteomes" id="UP000007058">
    <property type="component" value="Chromosome"/>
</dbReference>
<sequence length="134" mass="14104">MVVVVTIPGEVTGKGRPRIWNGRAVTPAKTRSKEGVIASLAMDAMGGCDPLTGPVLVTIEAVLPVATSWSKKRRAAALDGTEQPTKKPDLDNVVKLVLDAVNGIVFADDAQITHIIASKRYGVFAQTTLTVVPS</sequence>
<dbReference type="Gene3D" id="3.30.1330.70">
    <property type="entry name" value="Holliday junction resolvase RusA"/>
    <property type="match status" value="1"/>
</dbReference>
<dbReference type="STRING" id="342108.amb1933"/>
<dbReference type="OrthoDB" id="5114842at2"/>
<dbReference type="GO" id="GO:0006281">
    <property type="term" value="P:DNA repair"/>
    <property type="evidence" value="ECO:0007669"/>
    <property type="project" value="InterPro"/>
</dbReference>
<proteinExistence type="predicted"/>
<dbReference type="Pfam" id="PF05866">
    <property type="entry name" value="RusA"/>
    <property type="match status" value="1"/>
</dbReference>
<keyword evidence="2" id="KW-1185">Reference proteome</keyword>
<evidence type="ECO:0000313" key="2">
    <source>
        <dbReference type="Proteomes" id="UP000007058"/>
    </source>
</evidence>
<dbReference type="SUPFAM" id="SSF103084">
    <property type="entry name" value="Holliday junction resolvase RusA"/>
    <property type="match status" value="1"/>
</dbReference>
<name>Q2W5Y8_PARM1</name>
<accession>Q2W5Y8</accession>
<dbReference type="KEGG" id="mag:amb1933"/>
<protein>
    <submittedName>
        <fullName evidence="1">Holliday junction resolvase</fullName>
    </submittedName>
</protein>
<dbReference type="GO" id="GO:0006310">
    <property type="term" value="P:DNA recombination"/>
    <property type="evidence" value="ECO:0007669"/>
    <property type="project" value="InterPro"/>
</dbReference>
<dbReference type="RefSeq" id="WP_011384336.1">
    <property type="nucleotide sequence ID" value="NC_007626.1"/>
</dbReference>
<dbReference type="HOGENOM" id="CLU_124338_1_0_5"/>
<organism evidence="1 2">
    <name type="scientific">Paramagnetospirillum magneticum (strain ATCC 700264 / AMB-1)</name>
    <name type="common">Magnetospirillum magneticum</name>
    <dbReference type="NCBI Taxonomy" id="342108"/>
    <lineage>
        <taxon>Bacteria</taxon>
        <taxon>Pseudomonadati</taxon>
        <taxon>Pseudomonadota</taxon>
        <taxon>Alphaproteobacteria</taxon>
        <taxon>Rhodospirillales</taxon>
        <taxon>Magnetospirillaceae</taxon>
        <taxon>Paramagnetospirillum</taxon>
    </lineage>
</organism>
<gene>
    <name evidence="1" type="ordered locus">amb1933</name>
</gene>
<dbReference type="GO" id="GO:0000287">
    <property type="term" value="F:magnesium ion binding"/>
    <property type="evidence" value="ECO:0007669"/>
    <property type="project" value="InterPro"/>
</dbReference>
<dbReference type="AlphaFoldDB" id="Q2W5Y8"/>
<dbReference type="InterPro" id="IPR036614">
    <property type="entry name" value="RusA-like_sf"/>
</dbReference>
<reference evidence="1 2" key="1">
    <citation type="journal article" date="2005" name="DNA Res.">
        <title>Complete genome sequence of the facultative anaerobic magnetotactic bacterium Magnetospirillum sp. strain AMB-1.</title>
        <authorList>
            <person name="Matsunaga T."/>
            <person name="Okamura Y."/>
            <person name="Fukuda Y."/>
            <person name="Wahyudi A.T."/>
            <person name="Murase Y."/>
            <person name="Takeyama H."/>
        </authorList>
    </citation>
    <scope>NUCLEOTIDE SEQUENCE [LARGE SCALE GENOMIC DNA]</scope>
    <source>
        <strain evidence="2">ATCC 700264 / AMB-1</strain>
    </source>
</reference>